<proteinExistence type="predicted"/>
<evidence type="ECO:0000256" key="1">
    <source>
        <dbReference type="SAM" id="SignalP"/>
    </source>
</evidence>
<evidence type="ECO:0000313" key="4">
    <source>
        <dbReference type="Proteomes" id="UP001152797"/>
    </source>
</evidence>
<evidence type="ECO:0000313" key="2">
    <source>
        <dbReference type="EMBL" id="CAI3995278.1"/>
    </source>
</evidence>
<dbReference type="EMBL" id="CAMXCT020002055">
    <property type="protein sequence ID" value="CAL1148653.1"/>
    <property type="molecule type" value="Genomic_DNA"/>
</dbReference>
<dbReference type="OrthoDB" id="10519644at2759"/>
<organism evidence="2">
    <name type="scientific">Cladocopium goreaui</name>
    <dbReference type="NCBI Taxonomy" id="2562237"/>
    <lineage>
        <taxon>Eukaryota</taxon>
        <taxon>Sar</taxon>
        <taxon>Alveolata</taxon>
        <taxon>Dinophyceae</taxon>
        <taxon>Suessiales</taxon>
        <taxon>Symbiodiniaceae</taxon>
        <taxon>Cladocopium</taxon>
    </lineage>
</organism>
<dbReference type="EMBL" id="CAMXCT010002055">
    <property type="protein sequence ID" value="CAI3995278.1"/>
    <property type="molecule type" value="Genomic_DNA"/>
</dbReference>
<protein>
    <submittedName>
        <fullName evidence="3">Tyr recombinase domain-containing protein</fullName>
    </submittedName>
</protein>
<gene>
    <name evidence="2" type="ORF">C1SCF055_LOCUS21861</name>
</gene>
<dbReference type="EMBL" id="CAMXCT030002055">
    <property type="protein sequence ID" value="CAL4782590.1"/>
    <property type="molecule type" value="Genomic_DNA"/>
</dbReference>
<reference evidence="2" key="1">
    <citation type="submission" date="2022-10" db="EMBL/GenBank/DDBJ databases">
        <authorList>
            <person name="Chen Y."/>
            <person name="Dougan E. K."/>
            <person name="Chan C."/>
            <person name="Rhodes N."/>
            <person name="Thang M."/>
        </authorList>
    </citation>
    <scope>NUCLEOTIDE SEQUENCE</scope>
</reference>
<dbReference type="AlphaFoldDB" id="A0A9P1CQD9"/>
<reference evidence="3 4" key="2">
    <citation type="submission" date="2024-05" db="EMBL/GenBank/DDBJ databases">
        <authorList>
            <person name="Chen Y."/>
            <person name="Shah S."/>
            <person name="Dougan E. K."/>
            <person name="Thang M."/>
            <person name="Chan C."/>
        </authorList>
    </citation>
    <scope>NUCLEOTIDE SEQUENCE [LARGE SCALE GENOMIC DNA]</scope>
</reference>
<feature type="signal peptide" evidence="1">
    <location>
        <begin position="1"/>
        <end position="18"/>
    </location>
</feature>
<feature type="chain" id="PRO_5043270658" evidence="1">
    <location>
        <begin position="19"/>
        <end position="358"/>
    </location>
</feature>
<evidence type="ECO:0000313" key="3">
    <source>
        <dbReference type="EMBL" id="CAL4782590.1"/>
    </source>
</evidence>
<keyword evidence="4" id="KW-1185">Reference proteome</keyword>
<accession>A0A9P1CQD9</accession>
<name>A0A9P1CQD9_9DINO</name>
<sequence>MYRAAWPWFLLALSGAQAALRPVAERLDGACGDGPPGPDDLASYWLVSTWHGHADRTDLNELREFNVRPLLLHHCVVQSNVGEFLDKVLPLYFTSTSTPPSSPPPSRPLPAASAWMNGLSVVVELQPQLFLEPTTGCFVTGFDCYERIKVAYRQMLNASGIWSDDKYHPAVQALLLARDPVALAATLGGSGPHAALLGIVSAWDGVLGAEMDMGVARPVPLDITVLLPMALPSRTTAADACFRKKASQGGCAGSHSLRAMYVAAWQEPGFMRTLDLPDLTRRGFWPPDSTARVEEAVYVPHNDVFSSFLSRWVQMFPGSPSLDEIVTYLRQFQEFLPSEYAESGGKHSSLVELNNTWS</sequence>
<keyword evidence="1" id="KW-0732">Signal</keyword>
<comment type="caution">
    <text evidence="2">The sequence shown here is derived from an EMBL/GenBank/DDBJ whole genome shotgun (WGS) entry which is preliminary data.</text>
</comment>
<dbReference type="Proteomes" id="UP001152797">
    <property type="component" value="Unassembled WGS sequence"/>
</dbReference>